<proteinExistence type="predicted"/>
<reference evidence="10 11" key="1">
    <citation type="journal article" date="2024" name="Plant J.">
        <title>Genome sequences and population genomics reveal climatic adaptation and genomic divergence between two closely related sweetgum species.</title>
        <authorList>
            <person name="Xu W.Q."/>
            <person name="Ren C.Q."/>
            <person name="Zhang X.Y."/>
            <person name="Comes H.P."/>
            <person name="Liu X.H."/>
            <person name="Li Y.G."/>
            <person name="Kettle C.J."/>
            <person name="Jalonen R."/>
            <person name="Gaisberger H."/>
            <person name="Ma Y.Z."/>
            <person name="Qiu Y.X."/>
        </authorList>
    </citation>
    <scope>NUCLEOTIDE SEQUENCE [LARGE SCALE GENOMIC DNA]</scope>
    <source>
        <strain evidence="10">Hangzhou</strain>
    </source>
</reference>
<dbReference type="EMBL" id="JBBPBK010000011">
    <property type="protein sequence ID" value="KAK9275825.1"/>
    <property type="molecule type" value="Genomic_DNA"/>
</dbReference>
<dbReference type="InterPro" id="IPR006593">
    <property type="entry name" value="Cyt_b561/ferric_Rdtase_TM"/>
</dbReference>
<keyword evidence="5" id="KW-0249">Electron transport</keyword>
<evidence type="ECO:0000256" key="4">
    <source>
        <dbReference type="ARBA" id="ARBA00022729"/>
    </source>
</evidence>
<feature type="transmembrane region" description="Helical" evidence="8">
    <location>
        <begin position="271"/>
        <end position="287"/>
    </location>
</feature>
<dbReference type="InterPro" id="IPR045266">
    <property type="entry name" value="DOH_DOMON"/>
</dbReference>
<evidence type="ECO:0000259" key="9">
    <source>
        <dbReference type="PROSITE" id="PS50836"/>
    </source>
</evidence>
<dbReference type="SMART" id="SM00664">
    <property type="entry name" value="DoH"/>
    <property type="match status" value="1"/>
</dbReference>
<dbReference type="PANTHER" id="PTHR23130">
    <property type="entry name" value="CYTOCHROME B561 AND DOMON DOMAIN-CONTAINING PROTEIN"/>
    <property type="match status" value="1"/>
</dbReference>
<dbReference type="Gene3D" id="1.20.120.1770">
    <property type="match status" value="1"/>
</dbReference>
<dbReference type="SMART" id="SM00665">
    <property type="entry name" value="B561"/>
    <property type="match status" value="1"/>
</dbReference>
<feature type="domain" description="DOMON" evidence="9">
    <location>
        <begin position="56"/>
        <end position="171"/>
    </location>
</feature>
<evidence type="ECO:0000313" key="11">
    <source>
        <dbReference type="Proteomes" id="UP001415857"/>
    </source>
</evidence>
<gene>
    <name evidence="10" type="ORF">L1049_023096</name>
</gene>
<keyword evidence="3 8" id="KW-0812">Transmembrane</keyword>
<dbReference type="Pfam" id="PF03351">
    <property type="entry name" value="DOMON"/>
    <property type="match status" value="1"/>
</dbReference>
<evidence type="ECO:0000256" key="5">
    <source>
        <dbReference type="ARBA" id="ARBA00022982"/>
    </source>
</evidence>
<evidence type="ECO:0000256" key="8">
    <source>
        <dbReference type="SAM" id="Phobius"/>
    </source>
</evidence>
<keyword evidence="7 8" id="KW-0472">Membrane</keyword>
<organism evidence="10 11">
    <name type="scientific">Liquidambar formosana</name>
    <name type="common">Formosan gum</name>
    <dbReference type="NCBI Taxonomy" id="63359"/>
    <lineage>
        <taxon>Eukaryota</taxon>
        <taxon>Viridiplantae</taxon>
        <taxon>Streptophyta</taxon>
        <taxon>Embryophyta</taxon>
        <taxon>Tracheophyta</taxon>
        <taxon>Spermatophyta</taxon>
        <taxon>Magnoliopsida</taxon>
        <taxon>eudicotyledons</taxon>
        <taxon>Gunneridae</taxon>
        <taxon>Pentapetalae</taxon>
        <taxon>Saxifragales</taxon>
        <taxon>Altingiaceae</taxon>
        <taxon>Liquidambar</taxon>
    </lineage>
</organism>
<evidence type="ECO:0000256" key="3">
    <source>
        <dbReference type="ARBA" id="ARBA00022692"/>
    </source>
</evidence>
<accession>A0AAP0RF13</accession>
<keyword evidence="2" id="KW-0813">Transport</keyword>
<comment type="caution">
    <text evidence="10">The sequence shown here is derived from an EMBL/GenBank/DDBJ whole genome shotgun (WGS) entry which is preliminary data.</text>
</comment>
<keyword evidence="11" id="KW-1185">Reference proteome</keyword>
<dbReference type="Proteomes" id="UP001415857">
    <property type="component" value="Unassembled WGS sequence"/>
</dbReference>
<keyword evidence="4" id="KW-0732">Signal</keyword>
<dbReference type="CDD" id="cd08760">
    <property type="entry name" value="Cyt_b561_FRRS1_like"/>
    <property type="match status" value="1"/>
</dbReference>
<feature type="transmembrane region" description="Helical" evidence="8">
    <location>
        <begin position="234"/>
        <end position="251"/>
    </location>
</feature>
<dbReference type="PANTHER" id="PTHR23130:SF171">
    <property type="entry name" value="OS01G0895300 PROTEIN"/>
    <property type="match status" value="1"/>
</dbReference>
<comment type="subcellular location">
    <subcellularLocation>
        <location evidence="1">Membrane</location>
    </subcellularLocation>
</comment>
<evidence type="ECO:0000256" key="2">
    <source>
        <dbReference type="ARBA" id="ARBA00022448"/>
    </source>
</evidence>
<evidence type="ECO:0000256" key="1">
    <source>
        <dbReference type="ARBA" id="ARBA00004370"/>
    </source>
</evidence>
<dbReference type="PROSITE" id="PS50836">
    <property type="entry name" value="DOMON"/>
    <property type="match status" value="1"/>
</dbReference>
<feature type="transmembrane region" description="Helical" evidence="8">
    <location>
        <begin position="299"/>
        <end position="317"/>
    </location>
</feature>
<dbReference type="AlphaFoldDB" id="A0AAP0RF13"/>
<protein>
    <recommendedName>
        <fullName evidence="9">DOMON domain-containing protein</fullName>
    </recommendedName>
</protein>
<dbReference type="GO" id="GO:0016020">
    <property type="term" value="C:membrane"/>
    <property type="evidence" value="ECO:0007669"/>
    <property type="project" value="UniProtKB-SubCell"/>
</dbReference>
<keyword evidence="6 8" id="KW-1133">Transmembrane helix</keyword>
<sequence length="332" mass="37367">MRKSLSSRRRSPATTILPVNDNDDKDIPTIAHTTFFRFLPPPFRNLSRFECSPAWNGLAFRYFQGINNVTTIVLSGKYTSGWVGIGFSTDGAMYGSSALAGWIREDGKGDMKQYFLGGYTPPEVIPDKGQLKLTTVPPVLLLHGKEIYLAFQLDFAAPLQHENIILAYAVAPPMHNRLHIHDDRTSMQIDFHEDSSRYSRSISYKSLKTLKWGHGLSGMIIYDDMRSDFQFHRAIGFLVLGLSILQVSALIIRPNKESKARKFWKWNHHWMGRFALFFGVMNIFVGIGRSEGTNLKTGYGILLGIVGAITFVLEILLRSTCSQMPEEAAVLS</sequence>
<evidence type="ECO:0000313" key="10">
    <source>
        <dbReference type="EMBL" id="KAK9275825.1"/>
    </source>
</evidence>
<dbReference type="InterPro" id="IPR005018">
    <property type="entry name" value="DOMON_domain"/>
</dbReference>
<evidence type="ECO:0000256" key="6">
    <source>
        <dbReference type="ARBA" id="ARBA00022989"/>
    </source>
</evidence>
<name>A0AAP0RF13_LIQFO</name>
<evidence type="ECO:0000256" key="7">
    <source>
        <dbReference type="ARBA" id="ARBA00023136"/>
    </source>
</evidence>
<dbReference type="CDD" id="cd09631">
    <property type="entry name" value="DOMON_DOH"/>
    <property type="match status" value="1"/>
</dbReference>